<dbReference type="SMART" id="SM00256">
    <property type="entry name" value="FBOX"/>
    <property type="match status" value="1"/>
</dbReference>
<dbReference type="PROSITE" id="PS50181">
    <property type="entry name" value="FBOX"/>
    <property type="match status" value="1"/>
</dbReference>
<dbReference type="OMA" id="NEDCHIV"/>
<dbReference type="SUPFAM" id="SSF81383">
    <property type="entry name" value="F-box domain"/>
    <property type="match status" value="1"/>
</dbReference>
<name>A0A165GZD4_XYLHT</name>
<dbReference type="Proteomes" id="UP000076632">
    <property type="component" value="Unassembled WGS sequence"/>
</dbReference>
<dbReference type="InterPro" id="IPR001810">
    <property type="entry name" value="F-box_dom"/>
</dbReference>
<reference evidence="2 3" key="1">
    <citation type="journal article" date="2016" name="Fungal Biol.">
        <title>The genome of Xylona heveae provides a window into fungal endophytism.</title>
        <authorList>
            <person name="Gazis R."/>
            <person name="Kuo A."/>
            <person name="Riley R."/>
            <person name="LaButti K."/>
            <person name="Lipzen A."/>
            <person name="Lin J."/>
            <person name="Amirebrahimi M."/>
            <person name="Hesse C.N."/>
            <person name="Spatafora J.W."/>
            <person name="Henrissat B."/>
            <person name="Hainaut M."/>
            <person name="Grigoriev I.V."/>
            <person name="Hibbett D.S."/>
        </authorList>
    </citation>
    <scope>NUCLEOTIDE SEQUENCE [LARGE SCALE GENOMIC DNA]</scope>
    <source>
        <strain evidence="2 3">TC161</strain>
    </source>
</reference>
<protein>
    <recommendedName>
        <fullName evidence="1">F-box domain-containing protein</fullName>
    </recommendedName>
</protein>
<dbReference type="GeneID" id="28899430"/>
<evidence type="ECO:0000313" key="3">
    <source>
        <dbReference type="Proteomes" id="UP000076632"/>
    </source>
</evidence>
<dbReference type="EMBL" id="KV407458">
    <property type="protein sequence ID" value="KZF22790.1"/>
    <property type="molecule type" value="Genomic_DNA"/>
</dbReference>
<gene>
    <name evidence="2" type="ORF">L228DRAFT_260924</name>
</gene>
<dbReference type="Pfam" id="PF12937">
    <property type="entry name" value="F-box-like"/>
    <property type="match status" value="1"/>
</dbReference>
<organism evidence="2 3">
    <name type="scientific">Xylona heveae (strain CBS 132557 / TC161)</name>
    <dbReference type="NCBI Taxonomy" id="1328760"/>
    <lineage>
        <taxon>Eukaryota</taxon>
        <taxon>Fungi</taxon>
        <taxon>Dikarya</taxon>
        <taxon>Ascomycota</taxon>
        <taxon>Pezizomycotina</taxon>
        <taxon>Xylonomycetes</taxon>
        <taxon>Xylonales</taxon>
        <taxon>Xylonaceae</taxon>
        <taxon>Xylona</taxon>
    </lineage>
</organism>
<dbReference type="OrthoDB" id="5295250at2759"/>
<feature type="domain" description="F-box" evidence="1">
    <location>
        <begin position="55"/>
        <end position="95"/>
    </location>
</feature>
<sequence length="539" mass="62248">MWCNMLNDAKMPPCQLKEPSANLLRREILDRFVQGLSSYEWRYLKDQLNARTFQQDPMAVLPLEIICNIVPHVSPTDVVRLRRVSRLWRTMLRSDVICAAVLETQLAGEWETPSQKRRQNHARVYSLAQRRHAFAHGRPHSVIKVDTTVDLSGHSHLEQTEYRPRQLRCAAYCQGNLTWIRKSKQNDSSLMVFFLLTGKSHEIRPRQRERLLWATISESLAAAVSIMGICYVYDLEKCEQHSFRLPSISLSSFTSKGTLVAAALREKPHTVIIWDLKTGRARSFDGLDAFYTIVLDPQKETLFTFDIQCLDTERATLKSREMNFKGEKLNSKEFSLDIWLDEVTNGDISNLGQANYARGAYSSFGAVPYDANGRYVLHRLVKADLIDFTRVEYIAVFDTKSHSLEINEPLPVRKILERDFIPDIKHDHCWNDVVYYLGCAHSPLPLSFVRDLHEPFTYSVSRRSFLQTPNFSFDSRRRFFSFLDEGGEELDDQLHGDDEDDDYSDDVLSSADGAFMVEANSEEFTIWCFDEDFAKYEVT</sequence>
<dbReference type="Gene3D" id="1.20.1280.50">
    <property type="match status" value="1"/>
</dbReference>
<evidence type="ECO:0000313" key="2">
    <source>
        <dbReference type="EMBL" id="KZF22790.1"/>
    </source>
</evidence>
<dbReference type="InterPro" id="IPR036047">
    <property type="entry name" value="F-box-like_dom_sf"/>
</dbReference>
<dbReference type="CDD" id="cd09917">
    <property type="entry name" value="F-box_SF"/>
    <property type="match status" value="1"/>
</dbReference>
<keyword evidence="3" id="KW-1185">Reference proteome</keyword>
<accession>A0A165GZD4</accession>
<evidence type="ECO:0000259" key="1">
    <source>
        <dbReference type="PROSITE" id="PS50181"/>
    </source>
</evidence>
<dbReference type="InParanoid" id="A0A165GZD4"/>
<dbReference type="RefSeq" id="XP_018188345.1">
    <property type="nucleotide sequence ID" value="XM_018334293.1"/>
</dbReference>
<dbReference type="AlphaFoldDB" id="A0A165GZD4"/>
<proteinExistence type="predicted"/>